<accession>X6M5M1</accession>
<feature type="non-terminal residue" evidence="3">
    <location>
        <position position="1"/>
    </location>
</feature>
<evidence type="ECO:0000256" key="1">
    <source>
        <dbReference type="SAM" id="MobiDB-lite"/>
    </source>
</evidence>
<evidence type="ECO:0000313" key="3">
    <source>
        <dbReference type="EMBL" id="ETO09224.1"/>
    </source>
</evidence>
<feature type="transmembrane region" description="Helical" evidence="2">
    <location>
        <begin position="101"/>
        <end position="123"/>
    </location>
</feature>
<dbReference type="Proteomes" id="UP000023152">
    <property type="component" value="Unassembled WGS sequence"/>
</dbReference>
<keyword evidence="2" id="KW-0472">Membrane</keyword>
<proteinExistence type="predicted"/>
<evidence type="ECO:0000256" key="2">
    <source>
        <dbReference type="SAM" id="Phobius"/>
    </source>
</evidence>
<name>X6M5M1_RETFI</name>
<dbReference type="EMBL" id="ASPP01024231">
    <property type="protein sequence ID" value="ETO09224.1"/>
    <property type="molecule type" value="Genomic_DNA"/>
</dbReference>
<dbReference type="AlphaFoldDB" id="X6M5M1"/>
<protein>
    <submittedName>
        <fullName evidence="3">Uncharacterized protein</fullName>
    </submittedName>
</protein>
<keyword evidence="2" id="KW-0812">Transmembrane</keyword>
<feature type="region of interest" description="Disordered" evidence="1">
    <location>
        <begin position="32"/>
        <end position="53"/>
    </location>
</feature>
<sequence length="160" mass="18601">EYTSLSVRANAHRLTPATSLARKLVTETELDDNDVHMRQQEGPNNNDDNDNYSNPLLASTMAHDFLKQQFVAVLFLFPHKVVGIMSRLCKKRKSKKKNKKARLFFLFCLNFGVNFLLAIVKFLRIRKLRSYSLHFSVPAYLSIFFCQVSYLLRSRLDLLL</sequence>
<organism evidence="3 4">
    <name type="scientific">Reticulomyxa filosa</name>
    <dbReference type="NCBI Taxonomy" id="46433"/>
    <lineage>
        <taxon>Eukaryota</taxon>
        <taxon>Sar</taxon>
        <taxon>Rhizaria</taxon>
        <taxon>Retaria</taxon>
        <taxon>Foraminifera</taxon>
        <taxon>Monothalamids</taxon>
        <taxon>Reticulomyxidae</taxon>
        <taxon>Reticulomyxa</taxon>
    </lineage>
</organism>
<feature type="transmembrane region" description="Helical" evidence="2">
    <location>
        <begin position="135"/>
        <end position="152"/>
    </location>
</feature>
<reference evidence="3 4" key="1">
    <citation type="journal article" date="2013" name="Curr. Biol.">
        <title>The Genome of the Foraminiferan Reticulomyxa filosa.</title>
        <authorList>
            <person name="Glockner G."/>
            <person name="Hulsmann N."/>
            <person name="Schleicher M."/>
            <person name="Noegel A.A."/>
            <person name="Eichinger L."/>
            <person name="Gallinger C."/>
            <person name="Pawlowski J."/>
            <person name="Sierra R."/>
            <person name="Euteneuer U."/>
            <person name="Pillet L."/>
            <person name="Moustafa A."/>
            <person name="Platzer M."/>
            <person name="Groth M."/>
            <person name="Szafranski K."/>
            <person name="Schliwa M."/>
        </authorList>
    </citation>
    <scope>NUCLEOTIDE SEQUENCE [LARGE SCALE GENOMIC DNA]</scope>
</reference>
<keyword evidence="2" id="KW-1133">Transmembrane helix</keyword>
<evidence type="ECO:0000313" key="4">
    <source>
        <dbReference type="Proteomes" id="UP000023152"/>
    </source>
</evidence>
<comment type="caution">
    <text evidence="3">The sequence shown here is derived from an EMBL/GenBank/DDBJ whole genome shotgun (WGS) entry which is preliminary data.</text>
</comment>
<gene>
    <name evidence="3" type="ORF">RFI_28162</name>
</gene>
<keyword evidence="4" id="KW-1185">Reference proteome</keyword>